<comment type="subcellular location">
    <subcellularLocation>
        <location evidence="2">Cell membrane</location>
        <topology evidence="2">Single-pass type II membrane protein</topology>
    </subcellularLocation>
    <subcellularLocation>
        <location evidence="9">Membrane</location>
        <topology evidence="9">Single-pass type II membrane protein</topology>
    </subcellularLocation>
</comment>
<gene>
    <name evidence="11" type="ORF">UR08_07370</name>
</gene>
<evidence type="ECO:0000256" key="2">
    <source>
        <dbReference type="ARBA" id="ARBA00004401"/>
    </source>
</evidence>
<dbReference type="PROSITE" id="PS00761">
    <property type="entry name" value="SPASE_I_3"/>
    <property type="match status" value="1"/>
</dbReference>
<dbReference type="NCBIfam" id="TIGR02227">
    <property type="entry name" value="sigpep_I_bact"/>
    <property type="match status" value="1"/>
</dbReference>
<dbReference type="InterPro" id="IPR036286">
    <property type="entry name" value="LexA/Signal_pep-like_sf"/>
</dbReference>
<comment type="caution">
    <text evidence="11">The sequence shown here is derived from an EMBL/GenBank/DDBJ whole genome shotgun (WGS) entry which is preliminary data.</text>
</comment>
<dbReference type="GO" id="GO:0005886">
    <property type="term" value="C:plasma membrane"/>
    <property type="evidence" value="ECO:0007669"/>
    <property type="project" value="UniProtKB-SubCell"/>
</dbReference>
<dbReference type="PANTHER" id="PTHR43390:SF1">
    <property type="entry name" value="CHLOROPLAST PROCESSING PEPTIDASE"/>
    <property type="match status" value="1"/>
</dbReference>
<dbReference type="InterPro" id="IPR019758">
    <property type="entry name" value="Pept_S26A_signal_pept_1_CS"/>
</dbReference>
<dbReference type="Gene3D" id="2.10.109.10">
    <property type="entry name" value="Umud Fragment, subunit A"/>
    <property type="match status" value="1"/>
</dbReference>
<dbReference type="GO" id="GO:0006465">
    <property type="term" value="P:signal peptide processing"/>
    <property type="evidence" value="ECO:0007669"/>
    <property type="project" value="InterPro"/>
</dbReference>
<dbReference type="PROSITE" id="PS00501">
    <property type="entry name" value="SPASE_I_1"/>
    <property type="match status" value="1"/>
</dbReference>
<dbReference type="Proteomes" id="UP000257055">
    <property type="component" value="Unassembled WGS sequence"/>
</dbReference>
<organism evidence="11 12">
    <name type="scientific">Listeria kieliensis</name>
    <dbReference type="NCBI Taxonomy" id="1621700"/>
    <lineage>
        <taxon>Bacteria</taxon>
        <taxon>Bacillati</taxon>
        <taxon>Bacillota</taxon>
        <taxon>Bacilli</taxon>
        <taxon>Bacillales</taxon>
        <taxon>Listeriaceae</taxon>
        <taxon>Listeria</taxon>
    </lineage>
</organism>
<evidence type="ECO:0000256" key="3">
    <source>
        <dbReference type="ARBA" id="ARBA00009370"/>
    </source>
</evidence>
<name>A0A3D8TQ66_9LIST</name>
<dbReference type="InterPro" id="IPR019533">
    <property type="entry name" value="Peptidase_S26"/>
</dbReference>
<dbReference type="PANTHER" id="PTHR43390">
    <property type="entry name" value="SIGNAL PEPTIDASE I"/>
    <property type="match status" value="1"/>
</dbReference>
<feature type="active site" evidence="7">
    <location>
        <position position="62"/>
    </location>
</feature>
<dbReference type="GO" id="GO:0004252">
    <property type="term" value="F:serine-type endopeptidase activity"/>
    <property type="evidence" value="ECO:0007669"/>
    <property type="project" value="InterPro"/>
</dbReference>
<evidence type="ECO:0000313" key="11">
    <source>
        <dbReference type="EMBL" id="RDX00793.1"/>
    </source>
</evidence>
<accession>A0A3D8TQ66</accession>
<dbReference type="PRINTS" id="PR00727">
    <property type="entry name" value="LEADERPTASE"/>
</dbReference>
<comment type="catalytic activity">
    <reaction evidence="1 8">
        <text>Cleavage of hydrophobic, N-terminal signal or leader sequences from secreted and periplasmic proteins.</text>
        <dbReference type="EC" id="3.4.21.89"/>
    </reaction>
</comment>
<dbReference type="AlphaFoldDB" id="A0A3D8TQ66"/>
<evidence type="ECO:0000256" key="4">
    <source>
        <dbReference type="ARBA" id="ARBA00013208"/>
    </source>
</evidence>
<dbReference type="PROSITE" id="PS00760">
    <property type="entry name" value="SPASE_I_2"/>
    <property type="match status" value="1"/>
</dbReference>
<dbReference type="InterPro" id="IPR019757">
    <property type="entry name" value="Pept_S26A_signal_pept_1_Lys-AS"/>
</dbReference>
<dbReference type="InterPro" id="IPR000223">
    <property type="entry name" value="Pept_S26A_signal_pept_1"/>
</dbReference>
<protein>
    <recommendedName>
        <fullName evidence="4 8">Signal peptidase I</fullName>
        <ecNumber evidence="4 8">3.4.21.89</ecNumber>
    </recommendedName>
</protein>
<evidence type="ECO:0000313" key="12">
    <source>
        <dbReference type="Proteomes" id="UP000257055"/>
    </source>
</evidence>
<dbReference type="EC" id="3.4.21.89" evidence="4 8"/>
<keyword evidence="6 8" id="KW-0378">Hydrolase</keyword>
<keyword evidence="12" id="KW-1185">Reference proteome</keyword>
<comment type="similarity">
    <text evidence="3 9">Belongs to the peptidase S26 family.</text>
</comment>
<dbReference type="GO" id="GO:0009003">
    <property type="term" value="F:signal peptidase activity"/>
    <property type="evidence" value="ECO:0007669"/>
    <property type="project" value="UniProtKB-EC"/>
</dbReference>
<feature type="active site" evidence="7">
    <location>
        <position position="22"/>
    </location>
</feature>
<evidence type="ECO:0000259" key="10">
    <source>
        <dbReference type="Pfam" id="PF10502"/>
    </source>
</evidence>
<evidence type="ECO:0000256" key="1">
    <source>
        <dbReference type="ARBA" id="ARBA00000677"/>
    </source>
</evidence>
<evidence type="ECO:0000256" key="5">
    <source>
        <dbReference type="ARBA" id="ARBA00022670"/>
    </source>
</evidence>
<sequence length="150" mass="17185">MLVIICVTFFFNFSLVKIEGVSMKPTLKSNEYGLIYKRNVTYKRGDIISFSSPDTPNAEYIKRIIGLPGDRIEIIDGKLYLNGKVQKEEYIRTNKGLEKLNYSLENSSGVKTVPKGKIFVLGDNRLHSRDSREFGFIDLSKITGKWILHF</sequence>
<dbReference type="SUPFAM" id="SSF51306">
    <property type="entry name" value="LexA/Signal peptidase"/>
    <property type="match status" value="1"/>
</dbReference>
<feature type="domain" description="Peptidase S26" evidence="10">
    <location>
        <begin position="2"/>
        <end position="147"/>
    </location>
</feature>
<dbReference type="Pfam" id="PF10502">
    <property type="entry name" value="Peptidase_S26"/>
    <property type="match status" value="1"/>
</dbReference>
<dbReference type="InterPro" id="IPR019756">
    <property type="entry name" value="Pept_S26A_signal_pept_1_Ser-AS"/>
</dbReference>
<evidence type="ECO:0000256" key="7">
    <source>
        <dbReference type="PIRSR" id="PIRSR600223-1"/>
    </source>
</evidence>
<keyword evidence="5 8" id="KW-0645">Protease</keyword>
<proteinExistence type="inferred from homology"/>
<dbReference type="EMBL" id="LARY01000002">
    <property type="protein sequence ID" value="RDX00793.1"/>
    <property type="molecule type" value="Genomic_DNA"/>
</dbReference>
<dbReference type="CDD" id="cd06530">
    <property type="entry name" value="S26_SPase_I"/>
    <property type="match status" value="1"/>
</dbReference>
<evidence type="ECO:0000256" key="6">
    <source>
        <dbReference type="ARBA" id="ARBA00022801"/>
    </source>
</evidence>
<reference evidence="12" key="1">
    <citation type="submission" date="2015-04" db="EMBL/GenBank/DDBJ databases">
        <authorList>
            <person name="Schardt J."/>
            <person name="Mueller-Herbst S."/>
            <person name="Scherer S."/>
            <person name="Huptas C."/>
        </authorList>
    </citation>
    <scope>NUCLEOTIDE SEQUENCE [LARGE SCALE GENOMIC DNA]</scope>
    <source>
        <strain evidence="12">Kiel-L1</strain>
    </source>
</reference>
<evidence type="ECO:0000256" key="9">
    <source>
        <dbReference type="RuleBase" id="RU362042"/>
    </source>
</evidence>
<evidence type="ECO:0000256" key="8">
    <source>
        <dbReference type="RuleBase" id="RU003993"/>
    </source>
</evidence>